<keyword evidence="5" id="KW-0460">Magnesium</keyword>
<protein>
    <recommendedName>
        <fullName evidence="14">CCHC-type domain-containing protein</fullName>
    </recommendedName>
</protein>
<dbReference type="Gene3D" id="1.10.340.70">
    <property type="match status" value="1"/>
</dbReference>
<keyword evidence="8" id="KW-0808">Transferase</keyword>
<evidence type="ECO:0000256" key="13">
    <source>
        <dbReference type="SAM" id="MobiDB-lite"/>
    </source>
</evidence>
<dbReference type="EMBL" id="BKCJ010008650">
    <property type="protein sequence ID" value="GEU83282.1"/>
    <property type="molecule type" value="Genomic_DNA"/>
</dbReference>
<dbReference type="GO" id="GO:0015074">
    <property type="term" value="P:DNA integration"/>
    <property type="evidence" value="ECO:0007669"/>
    <property type="project" value="UniProtKB-KW"/>
</dbReference>
<keyword evidence="11" id="KW-0511">Multifunctional enzyme</keyword>
<dbReference type="GO" id="GO:0004190">
    <property type="term" value="F:aspartic-type endopeptidase activity"/>
    <property type="evidence" value="ECO:0007669"/>
    <property type="project" value="UniProtKB-KW"/>
</dbReference>
<keyword evidence="10" id="KW-0233">DNA recombination</keyword>
<keyword evidence="3" id="KW-0064">Aspartyl protease</keyword>
<dbReference type="Gene3D" id="3.30.420.10">
    <property type="entry name" value="Ribonuclease H-like superfamily/Ribonuclease H"/>
    <property type="match status" value="2"/>
</dbReference>
<feature type="region of interest" description="Disordered" evidence="13">
    <location>
        <begin position="216"/>
        <end position="244"/>
    </location>
</feature>
<keyword evidence="6" id="KW-0229">DNA integration</keyword>
<dbReference type="PROSITE" id="PS50158">
    <property type="entry name" value="ZF_CCHC"/>
    <property type="match status" value="1"/>
</dbReference>
<dbReference type="Pfam" id="PF17919">
    <property type="entry name" value="RT_RNaseH_2"/>
    <property type="match status" value="1"/>
</dbReference>
<dbReference type="SMART" id="SM00343">
    <property type="entry name" value="ZnF_C2HC"/>
    <property type="match status" value="2"/>
</dbReference>
<dbReference type="Pfam" id="PF19259">
    <property type="entry name" value="Ty3_capsid"/>
    <property type="match status" value="1"/>
</dbReference>
<evidence type="ECO:0000256" key="2">
    <source>
        <dbReference type="ARBA" id="ARBA00022723"/>
    </source>
</evidence>
<keyword evidence="2" id="KW-0479">Metal-binding</keyword>
<dbReference type="Pfam" id="PF17921">
    <property type="entry name" value="Integrase_H2C2"/>
    <property type="match status" value="1"/>
</dbReference>
<organism evidence="15">
    <name type="scientific">Tanacetum cinerariifolium</name>
    <name type="common">Dalmatian daisy</name>
    <name type="synonym">Chrysanthemum cinerariifolium</name>
    <dbReference type="NCBI Taxonomy" id="118510"/>
    <lineage>
        <taxon>Eukaryota</taxon>
        <taxon>Viridiplantae</taxon>
        <taxon>Streptophyta</taxon>
        <taxon>Embryophyta</taxon>
        <taxon>Tracheophyta</taxon>
        <taxon>Spermatophyta</taxon>
        <taxon>Magnoliopsida</taxon>
        <taxon>eudicotyledons</taxon>
        <taxon>Gunneridae</taxon>
        <taxon>Pentapetalae</taxon>
        <taxon>asterids</taxon>
        <taxon>campanulids</taxon>
        <taxon>Asterales</taxon>
        <taxon>Asteraceae</taxon>
        <taxon>Asteroideae</taxon>
        <taxon>Anthemideae</taxon>
        <taxon>Anthemidinae</taxon>
        <taxon>Tanacetum</taxon>
    </lineage>
</organism>
<evidence type="ECO:0000256" key="11">
    <source>
        <dbReference type="ARBA" id="ARBA00023268"/>
    </source>
</evidence>
<dbReference type="Gene3D" id="4.10.60.10">
    <property type="entry name" value="Zinc finger, CCHC-type"/>
    <property type="match status" value="1"/>
</dbReference>
<evidence type="ECO:0000259" key="14">
    <source>
        <dbReference type="PROSITE" id="PS50158"/>
    </source>
</evidence>
<evidence type="ECO:0000256" key="1">
    <source>
        <dbReference type="ARBA" id="ARBA00022670"/>
    </source>
</evidence>
<name>A0A6L2NDX8_TANCI</name>
<dbReference type="GO" id="GO:0003964">
    <property type="term" value="F:RNA-directed DNA polymerase activity"/>
    <property type="evidence" value="ECO:0007669"/>
    <property type="project" value="UniProtKB-KW"/>
</dbReference>
<dbReference type="InterPro" id="IPR041588">
    <property type="entry name" value="Integrase_H2C2"/>
</dbReference>
<evidence type="ECO:0000256" key="6">
    <source>
        <dbReference type="ARBA" id="ARBA00022908"/>
    </source>
</evidence>
<dbReference type="GO" id="GO:0003677">
    <property type="term" value="F:DNA binding"/>
    <property type="evidence" value="ECO:0007669"/>
    <property type="project" value="UniProtKB-KW"/>
</dbReference>
<keyword evidence="7" id="KW-0695">RNA-directed DNA polymerase</keyword>
<evidence type="ECO:0000256" key="12">
    <source>
        <dbReference type="PROSITE-ProRule" id="PRU00047"/>
    </source>
</evidence>
<dbReference type="GO" id="GO:0008270">
    <property type="term" value="F:zinc ion binding"/>
    <property type="evidence" value="ECO:0007669"/>
    <property type="project" value="UniProtKB-KW"/>
</dbReference>
<dbReference type="GO" id="GO:0006508">
    <property type="term" value="P:proteolysis"/>
    <property type="evidence" value="ECO:0007669"/>
    <property type="project" value="UniProtKB-KW"/>
</dbReference>
<keyword evidence="4" id="KW-0378">Hydrolase</keyword>
<evidence type="ECO:0000256" key="10">
    <source>
        <dbReference type="ARBA" id="ARBA00023172"/>
    </source>
</evidence>
<accession>A0A6L2NDX8</accession>
<dbReference type="InterPro" id="IPR012337">
    <property type="entry name" value="RNaseH-like_sf"/>
</dbReference>
<keyword evidence="8" id="KW-0548">Nucleotidyltransferase</keyword>
<reference evidence="15" key="1">
    <citation type="journal article" date="2019" name="Sci. Rep.">
        <title>Draft genome of Tanacetum cinerariifolium, the natural source of mosquito coil.</title>
        <authorList>
            <person name="Yamashiro T."/>
            <person name="Shiraishi A."/>
            <person name="Satake H."/>
            <person name="Nakayama K."/>
        </authorList>
    </citation>
    <scope>NUCLEOTIDE SEQUENCE</scope>
</reference>
<keyword evidence="12" id="KW-0862">Zinc</keyword>
<keyword evidence="12" id="KW-0863">Zinc-finger</keyword>
<dbReference type="GO" id="GO:0003887">
    <property type="term" value="F:DNA-directed DNA polymerase activity"/>
    <property type="evidence" value="ECO:0007669"/>
    <property type="project" value="UniProtKB-KW"/>
</dbReference>
<evidence type="ECO:0000256" key="4">
    <source>
        <dbReference type="ARBA" id="ARBA00022801"/>
    </source>
</evidence>
<dbReference type="CDD" id="cd01647">
    <property type="entry name" value="RT_LTR"/>
    <property type="match status" value="1"/>
</dbReference>
<keyword evidence="1" id="KW-0645">Protease</keyword>
<dbReference type="PANTHER" id="PTHR37984:SF5">
    <property type="entry name" value="PROTEIN NYNRIN-LIKE"/>
    <property type="match status" value="1"/>
</dbReference>
<sequence>MTPESVQAMIDQALLRNSTNRDESHSLHEDNRRNVQTARPCFYADFMKWQPLNFKGNGGVVGLTRWIEKIELVFQISGCAIENQVKFATCTLLDAALTWWNSQKRSLGPDVYSMTWEVLKKKMTNKYCPQGEIKKLEIKLWNLKVKGSDVPAYTERFQELTLIRAKFVANETKKIDKYVGRLPDNIYGSVKASKPKTLDETIELANDLIDQKLRTYAKRKTNNKRKADDSFRNNHGHQQQPAKRQNVAKIYNMGSGKRKPYEGNLSKCTKCHLHHSGSCTQRCHKCNKVGHFAHDYRSSGNANVANAQRNNGENPKGNGCFECGALRHFKRDCLKLKNKDGGNVNAQGWLYAEKRGNASRDPDSNVVTGNSYDVELADGKIVGDLSGLPPARPVEFQIDLILRAALVARAAYRLAPSKMKELSKQLQELSDKGFIRPSSSPWGAPVLFVKKKDGSFRMCIDYRSSIYSKIDLRSGYHQLRVREQDIPKTAFRSWYGHYDFQVMPFGLINAHARHSCGSSQEPIKDWASPKTSTEIRQFLGLAGYYRSAPILALPEGSKDFVVYCDASHKGLGAVLMQREKHILDQKELNMRQRRWLELLSVYNCDIRYHPGKANIVADALSRKERIEPLWVRALVMTIGLDLPKQILESQIKALKPENLKNEDVGGMIRKDIPKEKLEPRRRWNFMFKQKELVTLLRRLKIHGTLCLNRRSWLPCYDDLRSVIMYESHNLKYSIHPSSDKMYQDMKKLYWWPNMKANIATYISKCLTCAKVKAEHQRPSGLLVQPVIPEWKWDNITMDFITKLPKSSQGFDTIWVIVDRLTKSAHFLPIGENDPLDKLASTNISMSTVYHLEIDGQSERTIKTLEDMLRACVIDFGKGWVKHLPLAEFSYNNSYHASIKAAPYEALYGQKCRSPACWAEVREAQLTGPELIQETTKKIVLIKQRIKAAQDRQKSYADLKRKPMEFEVGDRVMLKVSPWKGVVRFNKRGKLNLRCVRPFKVLANVGKVAYRLELPQELSRVHHTFHVSNLKKCYVDEPLVMPLEGSHVDDKLQFVEEPVKIIEWEIKRLKRSRIPLVKVCWNSRRGPEFTWECEDSFKQKYPQLFTNQAWSSTTRC</sequence>
<proteinExistence type="predicted"/>
<dbReference type="InterPro" id="IPR043502">
    <property type="entry name" value="DNA/RNA_pol_sf"/>
</dbReference>
<dbReference type="InterPro" id="IPR050951">
    <property type="entry name" value="Retrovirus_Pol_polyprotein"/>
</dbReference>
<dbReference type="InterPro" id="IPR045358">
    <property type="entry name" value="Ty3_capsid"/>
</dbReference>
<keyword evidence="9" id="KW-0238">DNA-binding</keyword>
<evidence type="ECO:0000313" key="15">
    <source>
        <dbReference type="EMBL" id="GEU83282.1"/>
    </source>
</evidence>
<evidence type="ECO:0000256" key="9">
    <source>
        <dbReference type="ARBA" id="ARBA00023125"/>
    </source>
</evidence>
<dbReference type="InterPro" id="IPR056924">
    <property type="entry name" value="SH3_Tf2-1"/>
</dbReference>
<dbReference type="InterPro" id="IPR001878">
    <property type="entry name" value="Znf_CCHC"/>
</dbReference>
<feature type="domain" description="CCHC-type" evidence="14">
    <location>
        <begin position="320"/>
        <end position="333"/>
    </location>
</feature>
<dbReference type="Pfam" id="PF24626">
    <property type="entry name" value="SH3_Tf2-1"/>
    <property type="match status" value="1"/>
</dbReference>
<dbReference type="PANTHER" id="PTHR37984">
    <property type="entry name" value="PROTEIN CBG26694"/>
    <property type="match status" value="1"/>
</dbReference>
<comment type="caution">
    <text evidence="15">The sequence shown here is derived from an EMBL/GenBank/DDBJ whole genome shotgun (WGS) entry which is preliminary data.</text>
</comment>
<evidence type="ECO:0000256" key="7">
    <source>
        <dbReference type="ARBA" id="ARBA00022918"/>
    </source>
</evidence>
<dbReference type="GO" id="GO:0006310">
    <property type="term" value="P:DNA recombination"/>
    <property type="evidence" value="ECO:0007669"/>
    <property type="project" value="UniProtKB-KW"/>
</dbReference>
<evidence type="ECO:0000256" key="8">
    <source>
        <dbReference type="ARBA" id="ARBA00022932"/>
    </source>
</evidence>
<dbReference type="Gene3D" id="3.10.10.10">
    <property type="entry name" value="HIV Type 1 Reverse Transcriptase, subunit A, domain 1"/>
    <property type="match status" value="1"/>
</dbReference>
<evidence type="ECO:0000256" key="3">
    <source>
        <dbReference type="ARBA" id="ARBA00022750"/>
    </source>
</evidence>
<dbReference type="AlphaFoldDB" id="A0A6L2NDX8"/>
<evidence type="ECO:0000256" key="5">
    <source>
        <dbReference type="ARBA" id="ARBA00022842"/>
    </source>
</evidence>
<dbReference type="InterPro" id="IPR036397">
    <property type="entry name" value="RNaseH_sf"/>
</dbReference>
<dbReference type="InterPro" id="IPR041577">
    <property type="entry name" value="RT_RNaseH_2"/>
</dbReference>
<dbReference type="SUPFAM" id="SSF53098">
    <property type="entry name" value="Ribonuclease H-like"/>
    <property type="match status" value="1"/>
</dbReference>
<gene>
    <name evidence="15" type="ORF">Tci_055260</name>
</gene>
<dbReference type="SUPFAM" id="SSF56672">
    <property type="entry name" value="DNA/RNA polymerases"/>
    <property type="match status" value="1"/>
</dbReference>
<keyword evidence="8" id="KW-0239">DNA-directed DNA polymerase</keyword>